<evidence type="ECO:0000256" key="1">
    <source>
        <dbReference type="SAM" id="SignalP"/>
    </source>
</evidence>
<evidence type="ECO:0000313" key="2">
    <source>
        <dbReference type="EMBL" id="HBC35762.1"/>
    </source>
</evidence>
<keyword evidence="1" id="KW-0732">Signal</keyword>
<organism evidence="2 3">
    <name type="scientific">Marinobacter adhaerens</name>
    <dbReference type="NCBI Taxonomy" id="1033846"/>
    <lineage>
        <taxon>Bacteria</taxon>
        <taxon>Pseudomonadati</taxon>
        <taxon>Pseudomonadota</taxon>
        <taxon>Gammaproteobacteria</taxon>
        <taxon>Pseudomonadales</taxon>
        <taxon>Marinobacteraceae</taxon>
        <taxon>Marinobacter</taxon>
    </lineage>
</organism>
<dbReference type="Proteomes" id="UP000263489">
    <property type="component" value="Unassembled WGS sequence"/>
</dbReference>
<sequence length="104" mass="11419">MKLMNRNLISNAALMAALFIGGAGSAAAQDADDPMAFVRGAQSWADNCARCHNMRDPAEFRDDVWEPTVLHMRIRAGLTGQETRDILTFLQKANDPADNKGENK</sequence>
<accession>A0A352IWC9</accession>
<evidence type="ECO:0000313" key="3">
    <source>
        <dbReference type="Proteomes" id="UP000263489"/>
    </source>
</evidence>
<dbReference type="EMBL" id="DNNA01000256">
    <property type="protein sequence ID" value="HBC35762.1"/>
    <property type="molecule type" value="Genomic_DNA"/>
</dbReference>
<dbReference type="InterPro" id="IPR036909">
    <property type="entry name" value="Cyt_c-like_dom_sf"/>
</dbReference>
<dbReference type="AlphaFoldDB" id="A0A352IWC9"/>
<name>A0A352IWC9_9GAMM</name>
<dbReference type="SUPFAM" id="SSF46626">
    <property type="entry name" value="Cytochrome c"/>
    <property type="match status" value="1"/>
</dbReference>
<proteinExistence type="predicted"/>
<gene>
    <name evidence="2" type="ORF">DC045_15970</name>
</gene>
<dbReference type="GO" id="GO:0020037">
    <property type="term" value="F:heme binding"/>
    <property type="evidence" value="ECO:0007669"/>
    <property type="project" value="InterPro"/>
</dbReference>
<feature type="chain" id="PRO_5016741788" evidence="1">
    <location>
        <begin position="29"/>
        <end position="104"/>
    </location>
</feature>
<protein>
    <submittedName>
        <fullName evidence="2">Cytochrome c, class I</fullName>
    </submittedName>
</protein>
<dbReference type="GO" id="GO:0009055">
    <property type="term" value="F:electron transfer activity"/>
    <property type="evidence" value="ECO:0007669"/>
    <property type="project" value="InterPro"/>
</dbReference>
<feature type="signal peptide" evidence="1">
    <location>
        <begin position="1"/>
        <end position="28"/>
    </location>
</feature>
<reference evidence="2 3" key="1">
    <citation type="journal article" date="2018" name="Nat. Biotechnol.">
        <title>A standardized bacterial taxonomy based on genome phylogeny substantially revises the tree of life.</title>
        <authorList>
            <person name="Parks D.H."/>
            <person name="Chuvochina M."/>
            <person name="Waite D.W."/>
            <person name="Rinke C."/>
            <person name="Skarshewski A."/>
            <person name="Chaumeil P.A."/>
            <person name="Hugenholtz P."/>
        </authorList>
    </citation>
    <scope>NUCLEOTIDE SEQUENCE [LARGE SCALE GENOMIC DNA]</scope>
    <source>
        <strain evidence="2">UBA9380</strain>
    </source>
</reference>
<comment type="caution">
    <text evidence="2">The sequence shown here is derived from an EMBL/GenBank/DDBJ whole genome shotgun (WGS) entry which is preliminary data.</text>
</comment>